<dbReference type="Pfam" id="PF05593">
    <property type="entry name" value="RHS_repeat"/>
    <property type="match status" value="1"/>
</dbReference>
<dbReference type="NCBIfam" id="TIGR03696">
    <property type="entry name" value="Rhs_assc_core"/>
    <property type="match status" value="1"/>
</dbReference>
<dbReference type="CDD" id="cd00081">
    <property type="entry name" value="Hint"/>
    <property type="match status" value="1"/>
</dbReference>
<feature type="domain" description="Hint" evidence="3">
    <location>
        <begin position="1478"/>
        <end position="1572"/>
    </location>
</feature>
<dbReference type="InterPro" id="IPR031325">
    <property type="entry name" value="RHS_repeat"/>
</dbReference>
<gene>
    <name evidence="4" type="ORF">JCM16418_2989</name>
</gene>
<dbReference type="STRING" id="1236976.JCM16418_2989"/>
<evidence type="ECO:0000259" key="3">
    <source>
        <dbReference type="SMART" id="SM00306"/>
    </source>
</evidence>
<dbReference type="eggNOG" id="COG3209">
    <property type="taxonomic scope" value="Bacteria"/>
</dbReference>
<dbReference type="RefSeq" id="WP_052020267.1">
    <property type="nucleotide sequence ID" value="NZ_BAVZ01000008.1"/>
</dbReference>
<dbReference type="InterPro" id="IPR006530">
    <property type="entry name" value="YD"/>
</dbReference>
<dbReference type="InterPro" id="IPR056823">
    <property type="entry name" value="TEN-like_YD-shell"/>
</dbReference>
<feature type="signal peptide" evidence="2">
    <location>
        <begin position="1"/>
        <end position="25"/>
    </location>
</feature>
<dbReference type="GO" id="GO:0016539">
    <property type="term" value="P:intein-mediated protein splicing"/>
    <property type="evidence" value="ECO:0007669"/>
    <property type="project" value="InterPro"/>
</dbReference>
<dbReference type="PANTHER" id="PTHR32305:SF15">
    <property type="entry name" value="PROTEIN RHSA-RELATED"/>
    <property type="match status" value="1"/>
</dbReference>
<dbReference type="PANTHER" id="PTHR32305">
    <property type="match status" value="1"/>
</dbReference>
<dbReference type="InterPro" id="IPR022385">
    <property type="entry name" value="Rhs_assc_core"/>
</dbReference>
<dbReference type="Gene3D" id="2.180.10.10">
    <property type="entry name" value="RHS repeat-associated core"/>
    <property type="match status" value="2"/>
</dbReference>
<dbReference type="InterPro" id="IPR003587">
    <property type="entry name" value="Hint_dom_N"/>
</dbReference>
<evidence type="ECO:0000256" key="1">
    <source>
        <dbReference type="ARBA" id="ARBA00022737"/>
    </source>
</evidence>
<dbReference type="InterPro" id="IPR036844">
    <property type="entry name" value="Hint_dom_sf"/>
</dbReference>
<proteinExistence type="predicted"/>
<dbReference type="Pfam" id="PF25023">
    <property type="entry name" value="TEN_YD-shell"/>
    <property type="match status" value="2"/>
</dbReference>
<evidence type="ECO:0000313" key="5">
    <source>
        <dbReference type="Proteomes" id="UP000019364"/>
    </source>
</evidence>
<protein>
    <recommendedName>
        <fullName evidence="3">Hint domain-containing protein</fullName>
    </recommendedName>
</protein>
<dbReference type="InterPro" id="IPR050708">
    <property type="entry name" value="T6SS_VgrG/RHS"/>
</dbReference>
<dbReference type="InterPro" id="IPR030934">
    <property type="entry name" value="Intein_C"/>
</dbReference>
<dbReference type="PROSITE" id="PS50817">
    <property type="entry name" value="INTEIN_N_TER"/>
    <property type="match status" value="1"/>
</dbReference>
<dbReference type="SUPFAM" id="SSF51294">
    <property type="entry name" value="Hedgehog/intein (Hint) domain"/>
    <property type="match status" value="1"/>
</dbReference>
<sequence>MNKKLLSILLCLTLLFGGVESIAYSAETAPQVTKQVTEEQGVITFASLLKTYKLEEPWLDEQIAKGYSLFEIEQALKETGNNKSEFERKMKNESPVQVIRTNESVQSRGQVIASGEYDQKALTQMSLHQASSDYPVSYGTDIVSSSTGDLEIQNTDFNLPGAITFQLERVYEASMANNDIGVTLDNGSYVNKAGVRREESDTGLGRGWRWDLPSIQTRNEGKYLYYPGIGTYKLSEGLLLEGYPWKDIQLSNDSTVNIDGKVSQIQLSVLNGLHYYFDSTGLLLLIQDDYNNRVEFRYTNNQIGGTLISNIRNSDGNELVFNYTSNNQVIVAQKGTERKLVYMLAKENDYQTLVSVTDANGLKTKYFYVDRETAFNFIPGEVSNPALQGKEHQSLLFRIMSPYSSMTELSYTSYIKNIGDYATREIHKLETRKDTFSTSQGIETYNETKFIFTNEDTNQLVDSYNTEATIQSRNSQTKYMFHHSKDGLTRPETIQLIQLKTLGDTSGFIQKYTYDEARKASNKPIQMKENFVQDGRDSAVLTSQYQYNDKGMIEKESQSTGQETIMNYQNSAEPYLWSLPSTVTTKIKDGQSRVEAYKYNKQGSTIQSAVRENTIGGKLLAQTDIQYDAFGNPNVTTVKDGTKNIVNYQFYESPYGRHLLTKESQTVKTVDNTDSTVSTLYSYNLTGDVQSVTDEAGKVTDYSYDSIGRIKQISYNDGTKQTVQYDDELYSVKSTAPDGIVTTNIFNPLGFLTQEVQDKAVYQYFYNEEGNIEKLIDAEQNSTSYVYDAFERLTRTIYADLTVDKVDYDLANLTVTYTDASGNKEREQSDLLGQVTLQEENNKGSFIPLRKLTYDLDGNVLSSQDGNGQITTSSYDALGRLLTVTDPEMRLTGYTYSLAGDLTGITFPDKTTLSKQYDELGRLTRQINEKSQSESYYYDTRSNVIKHTNYAGKTTEYKYNDDNLVTEIKTPSEAITYAYDSVGRRINMNNAQGDTKYSYSPADGSLQTLRYPDGSRIDYIYNNQQRTGYKFTSGTGKAIEVQGKLDEMNRLTEMNILNGGGSTFAGAPSQQMRFEYEANSLLKRQTSSNNVNTTLTYNGYDLTGVNIGGGSTGQQFSYEYDNNKNIIGRTQNGAVDQYSYDSLSRIQSEQSEGKDKSFTYDDKGNRLTGVGNKIVGMENAEYTFDSLDRLTGVKSQGKAKEAIDVSYSYNGDGLLYERMTKDQRIRYYYNEEGKLLAEASVGADKIAQMVYFYVYDLSGRLWARQSKTGSMEYYQFNGHGDVIALTDKDGKELNSYSYDIWGNPTKEKEEAPNLFRYSGEYWDSDTGLQYLRARWYDPNTARFISRDTYEGQIGNPLSLNLYSYVENNPLTNVDPTGHWCESNDGKNSHPGNCSNPNRGIFSPDVNHNREAMKRNGNSIGIYKFDFGDGLHEDNSWTGMVFDTVVTGGVGLGKFAIKGVSKGVKGAYSKASKWLSKGCNCFVAGTEVLTDEGEKPIEEIEVGDKVLSKDDETGEIAYKEVEWLFQREVDETYNITVGSEVITTTDEHPFWIVGKGWVESKNLVVGDVLTTSDGKELAIEKIEVKKEHMTVYNFKVKDFHTYFVSNLGIWTHNACSTPNTTTKWDIKTGADKKIDYKFNGSTVSAYRDPKTGLWWAKDTTGHADSAFKVFKEAKGGKELHWVADADEYGNYIVGKHKSSTGTVIKIK</sequence>
<dbReference type="InterPro" id="IPR006141">
    <property type="entry name" value="Intein_N"/>
</dbReference>
<dbReference type="Pfam" id="PF07591">
    <property type="entry name" value="PT-HINT"/>
    <property type="match status" value="1"/>
</dbReference>
<dbReference type="OrthoDB" id="41445at2"/>
<reference evidence="4 5" key="1">
    <citation type="journal article" date="2014" name="Genome Announc.">
        <title>Draft Genome Sequence of Paenibacillus pini JCM 16418T, Isolated from the Rhizosphere of Pine Tree.</title>
        <authorList>
            <person name="Yuki M."/>
            <person name="Oshima K."/>
            <person name="Suda W."/>
            <person name="Oshida Y."/>
            <person name="Kitamura K."/>
            <person name="Iida Y."/>
            <person name="Hattori M."/>
            <person name="Ohkuma M."/>
        </authorList>
    </citation>
    <scope>NUCLEOTIDE SEQUENCE [LARGE SCALE GENOMIC DNA]</scope>
    <source>
        <strain evidence="4 5">JCM 16418</strain>
    </source>
</reference>
<name>W7YD85_9BACL</name>
<evidence type="ECO:0000256" key="2">
    <source>
        <dbReference type="SAM" id="SignalP"/>
    </source>
</evidence>
<dbReference type="Proteomes" id="UP000019364">
    <property type="component" value="Unassembled WGS sequence"/>
</dbReference>
<comment type="caution">
    <text evidence="4">The sequence shown here is derived from an EMBL/GenBank/DDBJ whole genome shotgun (WGS) entry which is preliminary data.</text>
</comment>
<organism evidence="4 5">
    <name type="scientific">Paenibacillus pini JCM 16418</name>
    <dbReference type="NCBI Taxonomy" id="1236976"/>
    <lineage>
        <taxon>Bacteria</taxon>
        <taxon>Bacillati</taxon>
        <taxon>Bacillota</taxon>
        <taxon>Bacilli</taxon>
        <taxon>Bacillales</taxon>
        <taxon>Paenibacillaceae</taxon>
        <taxon>Paenibacillus</taxon>
    </lineage>
</organism>
<dbReference type="SMART" id="SM00306">
    <property type="entry name" value="HintN"/>
    <property type="match status" value="1"/>
</dbReference>
<keyword evidence="5" id="KW-1185">Reference proteome</keyword>
<evidence type="ECO:0000313" key="4">
    <source>
        <dbReference type="EMBL" id="GAF08880.1"/>
    </source>
</evidence>
<dbReference type="PROSITE" id="PS50818">
    <property type="entry name" value="INTEIN_C_TER"/>
    <property type="match status" value="1"/>
</dbReference>
<keyword evidence="2" id="KW-0732">Signal</keyword>
<dbReference type="Gene3D" id="2.170.16.10">
    <property type="entry name" value="Hedgehog/Intein (Hint) domain"/>
    <property type="match status" value="1"/>
</dbReference>
<dbReference type="EMBL" id="BAVZ01000008">
    <property type="protein sequence ID" value="GAF08880.1"/>
    <property type="molecule type" value="Genomic_DNA"/>
</dbReference>
<accession>W7YD85</accession>
<feature type="chain" id="PRO_5004906542" description="Hint domain-containing protein" evidence="2">
    <location>
        <begin position="26"/>
        <end position="1706"/>
    </location>
</feature>
<keyword evidence="1" id="KW-0677">Repeat</keyword>
<dbReference type="NCBIfam" id="TIGR01643">
    <property type="entry name" value="YD_repeat_2x"/>
    <property type="match status" value="5"/>
</dbReference>